<gene>
    <name evidence="1" type="ORF">EZS26_001019</name>
</gene>
<protein>
    <recommendedName>
        <fullName evidence="3">YkgJ family cysteine cluster protein</fullName>
    </recommendedName>
</protein>
<evidence type="ECO:0000313" key="1">
    <source>
        <dbReference type="EMBL" id="KAA6302849.1"/>
    </source>
</evidence>
<dbReference type="AlphaFoldDB" id="A0A5M8P305"/>
<accession>A0A5M8P305</accession>
<name>A0A5M8P305_9BACT</name>
<dbReference type="EMBL" id="SNRX01000005">
    <property type="protein sequence ID" value="KAA6302849.1"/>
    <property type="molecule type" value="Genomic_DNA"/>
</dbReference>
<sequence length="148" mass="16861">MENTAIQKIMDNTGRKPTECNCSQCKSQCKTPCLGTPDDILRLIDAGYTDKLAFTQWAVGLFIGKLPFSIPMVQASQTDKGCVFFRDGLCELHDSGLKPTEGRLSCHNIKLENYIFELSLPWNVAKEWLDENNRTKILKIFISMEYFK</sequence>
<dbReference type="Proteomes" id="UP000324575">
    <property type="component" value="Unassembled WGS sequence"/>
</dbReference>
<comment type="caution">
    <text evidence="1">The sequence shown here is derived from an EMBL/GenBank/DDBJ whole genome shotgun (WGS) entry which is preliminary data.</text>
</comment>
<reference evidence="1 2" key="1">
    <citation type="submission" date="2019-03" db="EMBL/GenBank/DDBJ databases">
        <title>Single cell metagenomics reveals metabolic interactions within the superorganism composed of flagellate Streblomastix strix and complex community of Bacteroidetes bacteria on its surface.</title>
        <authorList>
            <person name="Treitli S.C."/>
            <person name="Kolisko M."/>
            <person name="Husnik F."/>
            <person name="Keeling P."/>
            <person name="Hampl V."/>
        </authorList>
    </citation>
    <scope>NUCLEOTIDE SEQUENCE [LARGE SCALE GENOMIC DNA]</scope>
    <source>
        <strain evidence="1">St1</strain>
    </source>
</reference>
<evidence type="ECO:0000313" key="2">
    <source>
        <dbReference type="Proteomes" id="UP000324575"/>
    </source>
</evidence>
<proteinExistence type="predicted"/>
<evidence type="ECO:0008006" key="3">
    <source>
        <dbReference type="Google" id="ProtNLM"/>
    </source>
</evidence>
<organism evidence="1 2">
    <name type="scientific">Candidatus Ordinivivax streblomastigis</name>
    <dbReference type="NCBI Taxonomy" id="2540710"/>
    <lineage>
        <taxon>Bacteria</taxon>
        <taxon>Pseudomonadati</taxon>
        <taxon>Bacteroidota</taxon>
        <taxon>Bacteroidia</taxon>
        <taxon>Bacteroidales</taxon>
        <taxon>Candidatus Ordinivivax</taxon>
    </lineage>
</organism>